<proteinExistence type="predicted"/>
<dbReference type="EMBL" id="ML978121">
    <property type="protein sequence ID" value="KAF2105033.1"/>
    <property type="molecule type" value="Genomic_DNA"/>
</dbReference>
<reference evidence="2" key="1">
    <citation type="journal article" date="2020" name="Stud. Mycol.">
        <title>101 Dothideomycetes genomes: a test case for predicting lifestyles and emergence of pathogens.</title>
        <authorList>
            <person name="Haridas S."/>
            <person name="Albert R."/>
            <person name="Binder M."/>
            <person name="Bloem J."/>
            <person name="Labutti K."/>
            <person name="Salamov A."/>
            <person name="Andreopoulos B."/>
            <person name="Baker S."/>
            <person name="Barry K."/>
            <person name="Bills G."/>
            <person name="Bluhm B."/>
            <person name="Cannon C."/>
            <person name="Castanera R."/>
            <person name="Culley D."/>
            <person name="Daum C."/>
            <person name="Ezra D."/>
            <person name="Gonzalez J."/>
            <person name="Henrissat B."/>
            <person name="Kuo A."/>
            <person name="Liang C."/>
            <person name="Lipzen A."/>
            <person name="Lutzoni F."/>
            <person name="Magnuson J."/>
            <person name="Mondo S."/>
            <person name="Nolan M."/>
            <person name="Ohm R."/>
            <person name="Pangilinan J."/>
            <person name="Park H.-J."/>
            <person name="Ramirez L."/>
            <person name="Alfaro M."/>
            <person name="Sun H."/>
            <person name="Tritt A."/>
            <person name="Yoshinaga Y."/>
            <person name="Zwiers L.-H."/>
            <person name="Turgeon B."/>
            <person name="Goodwin S."/>
            <person name="Spatafora J."/>
            <person name="Crous P."/>
            <person name="Grigoriev I."/>
        </authorList>
    </citation>
    <scope>NUCLEOTIDE SEQUENCE</scope>
    <source>
        <strain evidence="2">CBS 133067</strain>
    </source>
</reference>
<dbReference type="InterPro" id="IPR011008">
    <property type="entry name" value="Dimeric_a/b-barrel"/>
</dbReference>
<gene>
    <name evidence="2" type="ORF">NA57DRAFT_71229</name>
</gene>
<dbReference type="PROSITE" id="PS51725">
    <property type="entry name" value="ABM"/>
    <property type="match status" value="1"/>
</dbReference>
<evidence type="ECO:0000259" key="1">
    <source>
        <dbReference type="PROSITE" id="PS51725"/>
    </source>
</evidence>
<dbReference type="AlphaFoldDB" id="A0A9P4IS46"/>
<feature type="domain" description="ABM" evidence="1">
    <location>
        <begin position="6"/>
        <end position="102"/>
    </location>
</feature>
<dbReference type="InterPro" id="IPR007138">
    <property type="entry name" value="ABM_dom"/>
</dbReference>
<sequence>MAEPVSIIIAIITPKPGNFDKVWALLDDLIAGVKDLEPNCTLFQAHREVEPSAPGEEEIFMIERFKDNDAVVFHRENPALLNITRIVTEHNLLTKPIYTKTVRPEKGFVRT</sequence>
<accession>A0A9P4IS46</accession>
<dbReference type="PANTHER" id="PTHR40624:SF1">
    <property type="entry name" value="BIOSYNTHESIS MONOOXYGENASE, PUTATIVE (AFU_ORTHOLOGUE AFUA_1G12025)-RELATED"/>
    <property type="match status" value="1"/>
</dbReference>
<protein>
    <recommendedName>
        <fullName evidence="1">ABM domain-containing protein</fullName>
    </recommendedName>
</protein>
<dbReference type="OrthoDB" id="10011777at2759"/>
<dbReference type="Proteomes" id="UP000799772">
    <property type="component" value="Unassembled WGS sequence"/>
</dbReference>
<evidence type="ECO:0000313" key="3">
    <source>
        <dbReference type="Proteomes" id="UP000799772"/>
    </source>
</evidence>
<dbReference type="Gene3D" id="3.30.70.100">
    <property type="match status" value="1"/>
</dbReference>
<keyword evidence="3" id="KW-1185">Reference proteome</keyword>
<evidence type="ECO:0000313" key="2">
    <source>
        <dbReference type="EMBL" id="KAF2105033.1"/>
    </source>
</evidence>
<dbReference type="Pfam" id="PF03992">
    <property type="entry name" value="ABM"/>
    <property type="match status" value="1"/>
</dbReference>
<dbReference type="SUPFAM" id="SSF54909">
    <property type="entry name" value="Dimeric alpha+beta barrel"/>
    <property type="match status" value="1"/>
</dbReference>
<organism evidence="2 3">
    <name type="scientific">Rhizodiscina lignyota</name>
    <dbReference type="NCBI Taxonomy" id="1504668"/>
    <lineage>
        <taxon>Eukaryota</taxon>
        <taxon>Fungi</taxon>
        <taxon>Dikarya</taxon>
        <taxon>Ascomycota</taxon>
        <taxon>Pezizomycotina</taxon>
        <taxon>Dothideomycetes</taxon>
        <taxon>Pleosporomycetidae</taxon>
        <taxon>Aulographales</taxon>
        <taxon>Rhizodiscinaceae</taxon>
        <taxon>Rhizodiscina</taxon>
    </lineage>
</organism>
<comment type="caution">
    <text evidence="2">The sequence shown here is derived from an EMBL/GenBank/DDBJ whole genome shotgun (WGS) entry which is preliminary data.</text>
</comment>
<name>A0A9P4IS46_9PEZI</name>
<dbReference type="PANTHER" id="PTHR40624">
    <property type="entry name" value="BIOSYNTHESIS MONOOXYGENASE, PUTATIVE (AFU_ORTHOLOGUE AFUA_1G12025)-RELATED"/>
    <property type="match status" value="1"/>
</dbReference>